<keyword evidence="3" id="KW-1185">Reference proteome</keyword>
<gene>
    <name evidence="2" type="ORF">KT99_01659</name>
</gene>
<dbReference type="STRING" id="314608.KT99_01659"/>
<keyword evidence="1" id="KW-0812">Transmembrane</keyword>
<reference evidence="2 3" key="1">
    <citation type="submission" date="2007-10" db="EMBL/GenBank/DDBJ databases">
        <authorList>
            <person name="Yayanos A."/>
            <person name="Ferriera S."/>
            <person name="Johnson J."/>
            <person name="Kravitz S."/>
            <person name="Halpern A."/>
            <person name="Remington K."/>
            <person name="Beeson K."/>
            <person name="Tran B."/>
            <person name="Rogers Y.-H."/>
            <person name="Friedman R."/>
            <person name="Venter J.C."/>
        </authorList>
    </citation>
    <scope>NUCLEOTIDE SEQUENCE [LARGE SCALE GENOMIC DNA]</scope>
    <source>
        <strain evidence="2 3">KT99</strain>
    </source>
</reference>
<feature type="transmembrane region" description="Helical" evidence="1">
    <location>
        <begin position="6"/>
        <end position="22"/>
    </location>
</feature>
<organism evidence="2 3">
    <name type="scientific">Shewanella benthica KT99</name>
    <dbReference type="NCBI Taxonomy" id="314608"/>
    <lineage>
        <taxon>Bacteria</taxon>
        <taxon>Pseudomonadati</taxon>
        <taxon>Pseudomonadota</taxon>
        <taxon>Gammaproteobacteria</taxon>
        <taxon>Alteromonadales</taxon>
        <taxon>Shewanellaceae</taxon>
        <taxon>Shewanella</taxon>
    </lineage>
</organism>
<protein>
    <submittedName>
        <fullName evidence="2">Uncharacterized protein</fullName>
    </submittedName>
</protein>
<dbReference type="EMBL" id="ABIC01000030">
    <property type="protein sequence ID" value="EDP99883.1"/>
    <property type="molecule type" value="Genomic_DNA"/>
</dbReference>
<name>A9DG00_9GAMM</name>
<comment type="caution">
    <text evidence="2">The sequence shown here is derived from an EMBL/GenBank/DDBJ whole genome shotgun (WGS) entry which is preliminary data.</text>
</comment>
<accession>A9DG00</accession>
<proteinExistence type="predicted"/>
<keyword evidence="1" id="KW-0472">Membrane</keyword>
<evidence type="ECO:0000313" key="3">
    <source>
        <dbReference type="Proteomes" id="UP000005839"/>
    </source>
</evidence>
<sequence length="121" mass="13900">MDLKMRGWIILGLSAGVLYYLATETNMLDEPMAQTDAFLQKIERKLDATTGTKIIKVDNKTSQLKKDISQRMSTEELRVLDDILESEYSVQSFKDEYCSGSAPRHESLSRDNLQYICDKLR</sequence>
<dbReference type="AlphaFoldDB" id="A9DG00"/>
<keyword evidence="1" id="KW-1133">Transmembrane helix</keyword>
<evidence type="ECO:0000313" key="2">
    <source>
        <dbReference type="EMBL" id="EDP99883.1"/>
    </source>
</evidence>
<evidence type="ECO:0000256" key="1">
    <source>
        <dbReference type="SAM" id="Phobius"/>
    </source>
</evidence>
<dbReference type="Proteomes" id="UP000005839">
    <property type="component" value="Unassembled WGS sequence"/>
</dbReference>